<gene>
    <name evidence="2" type="ORF">JYU14_00730</name>
</gene>
<reference evidence="2 3" key="1">
    <citation type="submission" date="2021-02" db="EMBL/GenBank/DDBJ databases">
        <title>Activity-based single-cell genomes from oceanic crustal fluid captures similar information to metagenomic and metatranscriptomic surveys with orders of magnitude less sampling.</title>
        <authorList>
            <person name="D'Angelo T.S."/>
            <person name="Orcutt B.N."/>
        </authorList>
    </citation>
    <scope>NUCLEOTIDE SEQUENCE [LARGE SCALE GENOMIC DNA]</scope>
    <source>
        <strain evidence="2">AH-315-G07</strain>
    </source>
</reference>
<dbReference type="EMBL" id="JAFITR010000009">
    <property type="protein sequence ID" value="MBN4066594.1"/>
    <property type="molecule type" value="Genomic_DNA"/>
</dbReference>
<comment type="caution">
    <text evidence="2">The sequence shown here is derived from an EMBL/GenBank/DDBJ whole genome shotgun (WGS) entry which is preliminary data.</text>
</comment>
<sequence>MNNLDGIGFIGQLFEYAFIISLSGGALIVFLYCFFKKRLDMDEEPKYQMFEKRDEPRSTGEKDE</sequence>
<keyword evidence="3" id="KW-1185">Reference proteome</keyword>
<organism evidence="2 3">
    <name type="scientific">Simkania negevensis</name>
    <dbReference type="NCBI Taxonomy" id="83561"/>
    <lineage>
        <taxon>Bacteria</taxon>
        <taxon>Pseudomonadati</taxon>
        <taxon>Chlamydiota</taxon>
        <taxon>Chlamydiia</taxon>
        <taxon>Parachlamydiales</taxon>
        <taxon>Simkaniaceae</taxon>
        <taxon>Simkania</taxon>
    </lineage>
</organism>
<keyword evidence="1" id="KW-1133">Transmembrane helix</keyword>
<evidence type="ECO:0000313" key="3">
    <source>
        <dbReference type="Proteomes" id="UP000722121"/>
    </source>
</evidence>
<evidence type="ECO:0008006" key="4">
    <source>
        <dbReference type="Google" id="ProtNLM"/>
    </source>
</evidence>
<feature type="transmembrane region" description="Helical" evidence="1">
    <location>
        <begin position="16"/>
        <end position="35"/>
    </location>
</feature>
<protein>
    <recommendedName>
        <fullName evidence="4">Cbb3-type cytochrome c oxidase subunit 3</fullName>
    </recommendedName>
</protein>
<evidence type="ECO:0000313" key="2">
    <source>
        <dbReference type="EMBL" id="MBN4066594.1"/>
    </source>
</evidence>
<dbReference type="Proteomes" id="UP000722121">
    <property type="component" value="Unassembled WGS sequence"/>
</dbReference>
<keyword evidence="1" id="KW-0472">Membrane</keyword>
<proteinExistence type="predicted"/>
<name>A0ABS3AR66_9BACT</name>
<keyword evidence="1" id="KW-0812">Transmembrane</keyword>
<accession>A0ABS3AR66</accession>
<evidence type="ECO:0000256" key="1">
    <source>
        <dbReference type="SAM" id="Phobius"/>
    </source>
</evidence>